<feature type="compositionally biased region" description="Basic and acidic residues" evidence="1">
    <location>
        <begin position="650"/>
        <end position="669"/>
    </location>
</feature>
<dbReference type="InterPro" id="IPR056024">
    <property type="entry name" value="DUF7605"/>
</dbReference>
<accession>A0A8H5MC69</accession>
<evidence type="ECO:0008006" key="6">
    <source>
        <dbReference type="Google" id="ProtNLM"/>
    </source>
</evidence>
<dbReference type="SUPFAM" id="SSF52540">
    <property type="entry name" value="P-loop containing nucleoside triphosphate hydrolases"/>
    <property type="match status" value="1"/>
</dbReference>
<feature type="compositionally biased region" description="Basic residues" evidence="1">
    <location>
        <begin position="568"/>
        <end position="587"/>
    </location>
</feature>
<dbReference type="InterPro" id="IPR027417">
    <property type="entry name" value="P-loop_NTPase"/>
</dbReference>
<dbReference type="Pfam" id="PF00350">
    <property type="entry name" value="Dynamin_N"/>
    <property type="match status" value="1"/>
</dbReference>
<dbReference type="EMBL" id="JAACJP010000001">
    <property type="protein sequence ID" value="KAF5388296.1"/>
    <property type="molecule type" value="Genomic_DNA"/>
</dbReference>
<dbReference type="Proteomes" id="UP000565441">
    <property type="component" value="Unassembled WGS sequence"/>
</dbReference>
<feature type="region of interest" description="Disordered" evidence="1">
    <location>
        <begin position="556"/>
        <end position="669"/>
    </location>
</feature>
<dbReference type="PANTHER" id="PTHR36681">
    <property type="entry name" value="NUCLEAR GTPASE, GERMINAL CENTER-ASSOCIATED, TANDEM DUPLICATE 3"/>
    <property type="match status" value="1"/>
</dbReference>
<feature type="domain" description="Dynamin N-terminal" evidence="2">
    <location>
        <begin position="176"/>
        <end position="438"/>
    </location>
</feature>
<gene>
    <name evidence="4" type="ORF">D9615_000347</name>
</gene>
<comment type="caution">
    <text evidence="4">The sequence shown here is derived from an EMBL/GenBank/DDBJ whole genome shotgun (WGS) entry which is preliminary data.</text>
</comment>
<dbReference type="Gene3D" id="3.40.50.300">
    <property type="entry name" value="P-loop containing nucleotide triphosphate hydrolases"/>
    <property type="match status" value="1"/>
</dbReference>
<evidence type="ECO:0000259" key="3">
    <source>
        <dbReference type="Pfam" id="PF24564"/>
    </source>
</evidence>
<name>A0A8H5MC69_9AGAR</name>
<feature type="region of interest" description="Disordered" evidence="1">
    <location>
        <begin position="842"/>
        <end position="866"/>
    </location>
</feature>
<reference evidence="4 5" key="1">
    <citation type="journal article" date="2020" name="ISME J.">
        <title>Uncovering the hidden diversity of litter-decomposition mechanisms in mushroom-forming fungi.</title>
        <authorList>
            <person name="Floudas D."/>
            <person name="Bentzer J."/>
            <person name="Ahren D."/>
            <person name="Johansson T."/>
            <person name="Persson P."/>
            <person name="Tunlid A."/>
        </authorList>
    </citation>
    <scope>NUCLEOTIDE SEQUENCE [LARGE SCALE GENOMIC DNA]</scope>
    <source>
        <strain evidence="4 5">CBS 661.87</strain>
    </source>
</reference>
<sequence length="1203" mass="132926">MSYKEMGISSFISVKPEPREVVIAPLTRSDSLNQGSDSNTLKNARVKLESNDAARVFLERGLPVPAYVQNNSMPVSTALQGASSGEDTIVTKDEDVTMGDATKAIAPELLKPLFTIYTSADEIEYAPEEALKEGLGMVKSIKSSLKHLQLGSKLRQDVWMRELESLMSQGAPTTLIAVCGATGAGKSSILNAILDDNIVPTSGMRACTAVVTELAYHNKPTIDADISFLSEIEWRAELTILLTDLVDEDGNLKRSTDLKSDAGVAWQKVHAVYPSISQEQLVNMTADQIIGRDLSIAKIFGTTKRIVARDSKAFAKEIGKYIDSKDQKRGDKKKEKEKKSKEKSLMDKVREASGSSRLRDSGKADADAPALWPLIRQVNVLCNAAALSTGAILVDLPGVADANAARNNIAKDYMKKCDCIWILAPITRAVDDKTARDLLGDAFKMQLMMGKHVIMYGNYDEHAITFIASKCDDVSCSEVIRALHLGDDPDLEAIEDKLDQYNIETSQWKQGKKSAEKLTKDIDKGLKLLREYAREYQAHLEALQDGESFTPRLTAQTKATMPAASDSKKRKNARGGKKGSPKRRRRSFASDDDDSAMDSDSDSDSSSDSDFDVSDKDTDDEHDSDGESKGSGLDSDSGGDEAANDEVTEEFLKEKIKETRDGIKSGRERLSQARKQKKEAADALATLKKSIDKAQREKNAFCSLKRSEFSRDVLKEDFRVGLKDLDDAAAEERDPDNFNPNQNIRDYDAIDLPVFTCSSRDYVRLKGQVKGDGEPTCFSNAKDTGIPELQQWCHQLTISSRERAARNFRAHLTAFATSVQSYVQGIGDVTVVDREALREKWESSGNLDRDYDDEDDRSDDGYSSDGDPFAAILGGLGSNQEAEMYYMHKAKPTPKVDAYGQPVGISPRLALEFGKLVDKCVKDLQDNFRDGLEDKCKAGAANAAAAAVPTSDEFAAAMHWATYRATLRRHGSWRRDLNVELITPFTKNIAHSWSKVFESDLFGPFETASLDSINKLLKDFEDSAAQGLKDRTKLQGEQCLEEARVALKKTMDVVRVTMQNEQKEVSRCMAPHVQAQLVEGYDRAMEERGMGSVARQKASFHQFISDCKDEIFDDGADVLMDRLTKAADAVGQALDEALGQLAQKIEVNLSILWEGARDDPAQVRARKDIMVMVKAILDQTQFWSHAERARRAIKDTDPDAMET</sequence>
<evidence type="ECO:0000259" key="2">
    <source>
        <dbReference type="Pfam" id="PF00350"/>
    </source>
</evidence>
<dbReference type="InterPro" id="IPR045063">
    <property type="entry name" value="Dynamin_N"/>
</dbReference>
<dbReference type="PANTHER" id="PTHR36681:SF3">
    <property type="entry name" value="NUCLEAR GTPASE, GERMINAL CENTER-ASSOCIATED, TANDEM DUPLICATE 3"/>
    <property type="match status" value="1"/>
</dbReference>
<feature type="domain" description="DUF7605" evidence="3">
    <location>
        <begin position="944"/>
        <end position="1107"/>
    </location>
</feature>
<protein>
    <recommendedName>
        <fullName evidence="6">Nuclear GTPase SLIP-GC</fullName>
    </recommendedName>
</protein>
<keyword evidence="5" id="KW-1185">Reference proteome</keyword>
<dbReference type="OrthoDB" id="3598281at2759"/>
<proteinExistence type="predicted"/>
<organism evidence="4 5">
    <name type="scientific">Tricholomella constricta</name>
    <dbReference type="NCBI Taxonomy" id="117010"/>
    <lineage>
        <taxon>Eukaryota</taxon>
        <taxon>Fungi</taxon>
        <taxon>Dikarya</taxon>
        <taxon>Basidiomycota</taxon>
        <taxon>Agaricomycotina</taxon>
        <taxon>Agaricomycetes</taxon>
        <taxon>Agaricomycetidae</taxon>
        <taxon>Agaricales</taxon>
        <taxon>Tricholomatineae</taxon>
        <taxon>Lyophyllaceae</taxon>
        <taxon>Tricholomella</taxon>
    </lineage>
</organism>
<evidence type="ECO:0000313" key="5">
    <source>
        <dbReference type="Proteomes" id="UP000565441"/>
    </source>
</evidence>
<feature type="compositionally biased region" description="Acidic residues" evidence="1">
    <location>
        <begin position="637"/>
        <end position="649"/>
    </location>
</feature>
<evidence type="ECO:0000313" key="4">
    <source>
        <dbReference type="EMBL" id="KAF5388296.1"/>
    </source>
</evidence>
<feature type="compositionally biased region" description="Acidic residues" evidence="1">
    <location>
        <begin position="590"/>
        <end position="624"/>
    </location>
</feature>
<evidence type="ECO:0000256" key="1">
    <source>
        <dbReference type="SAM" id="MobiDB-lite"/>
    </source>
</evidence>
<dbReference type="Pfam" id="PF24564">
    <property type="entry name" value="DUF7605"/>
    <property type="match status" value="1"/>
</dbReference>
<dbReference type="AlphaFoldDB" id="A0A8H5MC69"/>
<feature type="region of interest" description="Disordered" evidence="1">
    <location>
        <begin position="325"/>
        <end position="364"/>
    </location>
</feature>